<accession>A0A1M5U4H9</accession>
<dbReference type="Pfam" id="PF18287">
    <property type="entry name" value="Hfx_Cass5"/>
    <property type="match status" value="1"/>
</dbReference>
<organism evidence="2 3">
    <name type="scientific">Wenyingzhuangia marina</name>
    <dbReference type="NCBI Taxonomy" id="1195760"/>
    <lineage>
        <taxon>Bacteria</taxon>
        <taxon>Pseudomonadati</taxon>
        <taxon>Bacteroidota</taxon>
        <taxon>Flavobacteriia</taxon>
        <taxon>Flavobacteriales</taxon>
        <taxon>Flavobacteriaceae</taxon>
        <taxon>Wenyingzhuangia</taxon>
    </lineage>
</organism>
<dbReference type="RefSeq" id="WP_073118955.1">
    <property type="nucleotide sequence ID" value="NZ_BMEN01000002.1"/>
</dbReference>
<gene>
    <name evidence="2" type="ORF">SAMN05444281_1014</name>
</gene>
<evidence type="ECO:0000313" key="2">
    <source>
        <dbReference type="EMBL" id="SHH57583.1"/>
    </source>
</evidence>
<name>A0A1M5U4H9_9FLAO</name>
<evidence type="ECO:0000313" key="3">
    <source>
        <dbReference type="Proteomes" id="UP000184109"/>
    </source>
</evidence>
<feature type="domain" description="Integron Cassette Protein Hfx-Cass5" evidence="1">
    <location>
        <begin position="9"/>
        <end position="79"/>
    </location>
</feature>
<dbReference type="InterPro" id="IPR041376">
    <property type="entry name" value="Hfx_Cass5"/>
</dbReference>
<dbReference type="Proteomes" id="UP000184109">
    <property type="component" value="Unassembled WGS sequence"/>
</dbReference>
<dbReference type="AlphaFoldDB" id="A0A1M5U4H9"/>
<protein>
    <recommendedName>
        <fullName evidence="1">Integron Cassette Protein Hfx-Cass5 domain-containing protein</fullName>
    </recommendedName>
</protein>
<evidence type="ECO:0000259" key="1">
    <source>
        <dbReference type="Pfam" id="PF18287"/>
    </source>
</evidence>
<proteinExistence type="predicted"/>
<dbReference type="Gene3D" id="1.20.5.1210">
    <property type="entry name" value="Integron cassette protein helical domain"/>
    <property type="match status" value="1"/>
</dbReference>
<dbReference type="Gene3D" id="2.20.20.40">
    <property type="entry name" value="Integron cassette protein"/>
    <property type="match status" value="1"/>
</dbReference>
<dbReference type="STRING" id="1195760.SAMN05444281_1014"/>
<dbReference type="OrthoDB" id="894172at2"/>
<reference evidence="3" key="1">
    <citation type="submission" date="2016-11" db="EMBL/GenBank/DDBJ databases">
        <authorList>
            <person name="Varghese N."/>
            <person name="Submissions S."/>
        </authorList>
    </citation>
    <scope>NUCLEOTIDE SEQUENCE [LARGE SCALE GENOMIC DNA]</scope>
    <source>
        <strain evidence="3">DSM 100572</strain>
    </source>
</reference>
<dbReference type="EMBL" id="FQXQ01000002">
    <property type="protein sequence ID" value="SHH57583.1"/>
    <property type="molecule type" value="Genomic_DNA"/>
</dbReference>
<keyword evidence="3" id="KW-1185">Reference proteome</keyword>
<sequence>MKNEIIEKIVVNEKRELILKIMGNGRSIYQYVYREAAGVYWDNNQKAFKSTSINEWTVSQWFFHIKDILKLSLNVELTIDKNVDWENISDEEKRKIKTHYNTG</sequence>